<gene>
    <name evidence="2" type="ORF">NSCI0253_LOCUS35890</name>
</gene>
<dbReference type="Gene3D" id="3.40.30.10">
    <property type="entry name" value="Glutaredoxin"/>
    <property type="match status" value="1"/>
</dbReference>
<proteinExistence type="predicted"/>
<evidence type="ECO:0000256" key="1">
    <source>
        <dbReference type="SAM" id="MobiDB-lite"/>
    </source>
</evidence>
<dbReference type="SUPFAM" id="SSF52833">
    <property type="entry name" value="Thioredoxin-like"/>
    <property type="match status" value="1"/>
</dbReference>
<accession>A0A7S1FDF5</accession>
<dbReference type="EMBL" id="HBFQ01050314">
    <property type="protein sequence ID" value="CAD8861535.1"/>
    <property type="molecule type" value="Transcribed_RNA"/>
</dbReference>
<evidence type="ECO:0000313" key="2">
    <source>
        <dbReference type="EMBL" id="CAD8861535.1"/>
    </source>
</evidence>
<protein>
    <submittedName>
        <fullName evidence="2">Uncharacterized protein</fullName>
    </submittedName>
</protein>
<reference evidence="2" key="1">
    <citation type="submission" date="2021-01" db="EMBL/GenBank/DDBJ databases">
        <authorList>
            <person name="Corre E."/>
            <person name="Pelletier E."/>
            <person name="Niang G."/>
            <person name="Scheremetjew M."/>
            <person name="Finn R."/>
            <person name="Kale V."/>
            <person name="Holt S."/>
            <person name="Cochrane G."/>
            <person name="Meng A."/>
            <person name="Brown T."/>
            <person name="Cohen L."/>
        </authorList>
    </citation>
    <scope>NUCLEOTIDE SEQUENCE</scope>
</reference>
<sequence length="121" mass="12363">MTFIAPPVGSFRGAHQAPRPTQQDTAPFSAGWVSMPLNCAAIGAGILAGASARRVPPGRCAHGSRARACVVPPSARAAVIGDHIPAIALDRGFPPEKVVLSDFCKGKKVVLVGLPGAFTPT</sequence>
<dbReference type="AlphaFoldDB" id="A0A7S1FDF5"/>
<organism evidence="2">
    <name type="scientific">Noctiluca scintillans</name>
    <name type="common">Sea sparkle</name>
    <name type="synonym">Red tide dinoflagellate</name>
    <dbReference type="NCBI Taxonomy" id="2966"/>
    <lineage>
        <taxon>Eukaryota</taxon>
        <taxon>Sar</taxon>
        <taxon>Alveolata</taxon>
        <taxon>Dinophyceae</taxon>
        <taxon>Noctilucales</taxon>
        <taxon>Noctilucaceae</taxon>
        <taxon>Noctiluca</taxon>
    </lineage>
</organism>
<feature type="region of interest" description="Disordered" evidence="1">
    <location>
        <begin position="1"/>
        <end position="27"/>
    </location>
</feature>
<dbReference type="InterPro" id="IPR036249">
    <property type="entry name" value="Thioredoxin-like_sf"/>
</dbReference>
<name>A0A7S1FDF5_NOCSC</name>